<proteinExistence type="predicted"/>
<dbReference type="EMBL" id="BPLR01017921">
    <property type="protein sequence ID" value="GIY95504.1"/>
    <property type="molecule type" value="Genomic_DNA"/>
</dbReference>
<keyword evidence="2" id="KW-1185">Reference proteome</keyword>
<accession>A0AAV4XN64</accession>
<protein>
    <submittedName>
        <fullName evidence="1">Uncharacterized protein</fullName>
    </submittedName>
</protein>
<dbReference type="AlphaFoldDB" id="A0AAV4XN64"/>
<comment type="caution">
    <text evidence="1">The sequence shown here is derived from an EMBL/GenBank/DDBJ whole genome shotgun (WGS) entry which is preliminary data.</text>
</comment>
<feature type="non-terminal residue" evidence="1">
    <location>
        <position position="1"/>
    </location>
</feature>
<evidence type="ECO:0000313" key="1">
    <source>
        <dbReference type="EMBL" id="GIY95504.1"/>
    </source>
</evidence>
<organism evidence="1 2">
    <name type="scientific">Caerostris extrusa</name>
    <name type="common">Bark spider</name>
    <name type="synonym">Caerostris bankana</name>
    <dbReference type="NCBI Taxonomy" id="172846"/>
    <lineage>
        <taxon>Eukaryota</taxon>
        <taxon>Metazoa</taxon>
        <taxon>Ecdysozoa</taxon>
        <taxon>Arthropoda</taxon>
        <taxon>Chelicerata</taxon>
        <taxon>Arachnida</taxon>
        <taxon>Araneae</taxon>
        <taxon>Araneomorphae</taxon>
        <taxon>Entelegynae</taxon>
        <taxon>Araneoidea</taxon>
        <taxon>Araneidae</taxon>
        <taxon>Caerostris</taxon>
    </lineage>
</organism>
<evidence type="ECO:0000313" key="2">
    <source>
        <dbReference type="Proteomes" id="UP001054945"/>
    </source>
</evidence>
<sequence>HYVLNLSEGIEEPGGIKWDLLSFLFTLQLDCCDCLSLTRDKNIWKGCVFCSYISILRPHNSTYHWSLTRGSHQWNLYFISPNWKKLLDIKARYKKSKYFIIHIGA</sequence>
<name>A0AAV4XN64_CAEEX</name>
<dbReference type="Proteomes" id="UP001054945">
    <property type="component" value="Unassembled WGS sequence"/>
</dbReference>
<gene>
    <name evidence="1" type="ORF">CEXT_722071</name>
</gene>
<reference evidence="1 2" key="1">
    <citation type="submission" date="2021-06" db="EMBL/GenBank/DDBJ databases">
        <title>Caerostris extrusa draft genome.</title>
        <authorList>
            <person name="Kono N."/>
            <person name="Arakawa K."/>
        </authorList>
    </citation>
    <scope>NUCLEOTIDE SEQUENCE [LARGE SCALE GENOMIC DNA]</scope>
</reference>